<dbReference type="PANTHER" id="PTHR24020">
    <property type="entry name" value="COLLAGEN ALPHA"/>
    <property type="match status" value="1"/>
</dbReference>
<dbReference type="PANTHER" id="PTHR24020:SF84">
    <property type="entry name" value="VWFA DOMAIN-CONTAINING PROTEIN"/>
    <property type="match status" value="1"/>
</dbReference>
<evidence type="ECO:0000256" key="1">
    <source>
        <dbReference type="SAM" id="MobiDB-lite"/>
    </source>
</evidence>
<feature type="compositionally biased region" description="Basic and acidic residues" evidence="1">
    <location>
        <begin position="385"/>
        <end position="408"/>
    </location>
</feature>
<dbReference type="InterPro" id="IPR036465">
    <property type="entry name" value="vWFA_dom_sf"/>
</dbReference>
<dbReference type="CDD" id="cd01450">
    <property type="entry name" value="vWFA_subfamily_ECM"/>
    <property type="match status" value="1"/>
</dbReference>
<proteinExistence type="predicted"/>
<reference evidence="5" key="1">
    <citation type="submission" date="2022-11" db="UniProtKB">
        <authorList>
            <consortium name="WormBaseParasite"/>
        </authorList>
    </citation>
    <scope>IDENTIFICATION</scope>
</reference>
<feature type="domain" description="VWFA" evidence="3">
    <location>
        <begin position="45"/>
        <end position="219"/>
    </location>
</feature>
<feature type="region of interest" description="Disordered" evidence="1">
    <location>
        <begin position="290"/>
        <end position="317"/>
    </location>
</feature>
<evidence type="ECO:0000313" key="4">
    <source>
        <dbReference type="Proteomes" id="UP000887566"/>
    </source>
</evidence>
<dbReference type="InterPro" id="IPR050525">
    <property type="entry name" value="ECM_Assembly_Org"/>
</dbReference>
<evidence type="ECO:0000259" key="3">
    <source>
        <dbReference type="PROSITE" id="PS50234"/>
    </source>
</evidence>
<evidence type="ECO:0000313" key="5">
    <source>
        <dbReference type="WBParaSite" id="PSAMB.scaffold1669size28877.g14334.t1"/>
    </source>
</evidence>
<sequence>MLTSHLLVFILLWLCATQLPAVESSYVKTKSNNNEHRECRKGAADLAFVIDESPSIDKADFNRTMLFLANLTSSLEIGPDKNQSQVALVKFASSATLVFNLKRHSTKQKVYNAIIATPQLNGGTDIASGMNLAISQVFKTSAGDRSDVQNIMLVLTDGQDSSDVINAYKAAATKNITIYAIGVGNAVNRSQLEAIVGGNSAHVYNVLDFNALDSLITEVCIGTLESAGFPWLTVSTLIFLPLDEMRGSIGEPKTDASRSAAKLPCPDSAGDSGLAVKKHHALLPPIAEKSRIADRMGNPSSSKDGDIKTAQRQQVLSSPITKMLSPNAEDTHEANRFYDDGSNAEGATKLMKSKRPILPPAPPPPDVEKSRTAAIFYSETPTSEVSRKDDRLCTSHDPHSGADDKTAEGKQTIMPSRPIELLENQISDDQLEISKKAVTIRKERPTALESKKRSQSTKGRESTDHSKSASKIRQKQGSVPSVFLESSASYGAEGEPKDAKIVRRPSASIRIPDVDGRVKEMIAQFQK</sequence>
<dbReference type="AlphaFoldDB" id="A0A914V9A6"/>
<dbReference type="SMART" id="SM00327">
    <property type="entry name" value="VWA"/>
    <property type="match status" value="1"/>
</dbReference>
<accession>A0A914V9A6</accession>
<feature type="signal peptide" evidence="2">
    <location>
        <begin position="1"/>
        <end position="24"/>
    </location>
</feature>
<organism evidence="4 5">
    <name type="scientific">Plectus sambesii</name>
    <dbReference type="NCBI Taxonomy" id="2011161"/>
    <lineage>
        <taxon>Eukaryota</taxon>
        <taxon>Metazoa</taxon>
        <taxon>Ecdysozoa</taxon>
        <taxon>Nematoda</taxon>
        <taxon>Chromadorea</taxon>
        <taxon>Plectida</taxon>
        <taxon>Plectina</taxon>
        <taxon>Plectoidea</taxon>
        <taxon>Plectidae</taxon>
        <taxon>Plectus</taxon>
    </lineage>
</organism>
<dbReference type="Pfam" id="PF00092">
    <property type="entry name" value="VWA"/>
    <property type="match status" value="1"/>
</dbReference>
<protein>
    <submittedName>
        <fullName evidence="5">VWFA domain-containing protein</fullName>
    </submittedName>
</protein>
<evidence type="ECO:0000256" key="2">
    <source>
        <dbReference type="SAM" id="SignalP"/>
    </source>
</evidence>
<dbReference type="PROSITE" id="PS50234">
    <property type="entry name" value="VWFA"/>
    <property type="match status" value="1"/>
</dbReference>
<dbReference type="SUPFAM" id="SSF53300">
    <property type="entry name" value="vWA-like"/>
    <property type="match status" value="1"/>
</dbReference>
<dbReference type="PRINTS" id="PR00453">
    <property type="entry name" value="VWFADOMAIN"/>
</dbReference>
<feature type="compositionally biased region" description="Polar residues" evidence="1">
    <location>
        <begin position="475"/>
        <end position="489"/>
    </location>
</feature>
<feature type="compositionally biased region" description="Basic and acidic residues" evidence="1">
    <location>
        <begin position="432"/>
        <end position="467"/>
    </location>
</feature>
<feature type="chain" id="PRO_5037962449" evidence="2">
    <location>
        <begin position="25"/>
        <end position="527"/>
    </location>
</feature>
<keyword evidence="2" id="KW-0732">Signal</keyword>
<dbReference type="Gene3D" id="3.40.50.410">
    <property type="entry name" value="von Willebrand factor, type A domain"/>
    <property type="match status" value="1"/>
</dbReference>
<dbReference type="Proteomes" id="UP000887566">
    <property type="component" value="Unplaced"/>
</dbReference>
<keyword evidence="4" id="KW-1185">Reference proteome</keyword>
<name>A0A914V9A6_9BILA</name>
<feature type="region of interest" description="Disordered" evidence="1">
    <location>
        <begin position="377"/>
        <end position="504"/>
    </location>
</feature>
<dbReference type="WBParaSite" id="PSAMB.scaffold1669size28877.g14334.t1">
    <property type="protein sequence ID" value="PSAMB.scaffold1669size28877.g14334.t1"/>
    <property type="gene ID" value="PSAMB.scaffold1669size28877.g14334"/>
</dbReference>
<dbReference type="InterPro" id="IPR002035">
    <property type="entry name" value="VWF_A"/>
</dbReference>